<evidence type="ECO:0000313" key="9">
    <source>
        <dbReference type="Proteomes" id="UP000294749"/>
    </source>
</evidence>
<protein>
    <submittedName>
        <fullName evidence="8">Putative secreted protein (Por secretion system target)</fullName>
    </submittedName>
</protein>
<dbReference type="SUPFAM" id="SSF49785">
    <property type="entry name" value="Galactose-binding domain-like"/>
    <property type="match status" value="1"/>
</dbReference>
<dbReference type="RefSeq" id="WP_133685926.1">
    <property type="nucleotide sequence ID" value="NZ_SOAY01000010.1"/>
</dbReference>
<proteinExistence type="inferred from homology"/>
<evidence type="ECO:0000256" key="3">
    <source>
        <dbReference type="ARBA" id="ARBA00022729"/>
    </source>
</evidence>
<dbReference type="GO" id="GO:0004252">
    <property type="term" value="F:serine-type endopeptidase activity"/>
    <property type="evidence" value="ECO:0007669"/>
    <property type="project" value="UniProtKB-UniRule"/>
</dbReference>
<dbReference type="PROSITE" id="PS00138">
    <property type="entry name" value="SUBTILASE_SER"/>
    <property type="match status" value="1"/>
</dbReference>
<dbReference type="Gene3D" id="2.60.40.10">
    <property type="entry name" value="Immunoglobulins"/>
    <property type="match status" value="1"/>
</dbReference>
<name>A0A4R7K6H2_9FLAO</name>
<dbReference type="InterPro" id="IPR003961">
    <property type="entry name" value="FN3_dom"/>
</dbReference>
<evidence type="ECO:0000256" key="5">
    <source>
        <dbReference type="ARBA" id="ARBA00022825"/>
    </source>
</evidence>
<dbReference type="GO" id="GO:0006508">
    <property type="term" value="P:proteolysis"/>
    <property type="evidence" value="ECO:0007669"/>
    <property type="project" value="UniProtKB-KW"/>
</dbReference>
<dbReference type="InterPro" id="IPR051048">
    <property type="entry name" value="Peptidase_S8/S53_subtilisin"/>
</dbReference>
<comment type="caution">
    <text evidence="8">The sequence shown here is derived from an EMBL/GenBank/DDBJ whole genome shotgun (WGS) entry which is preliminary data.</text>
</comment>
<comment type="similarity">
    <text evidence="1 6">Belongs to the peptidase S8 family.</text>
</comment>
<dbReference type="AlphaFoldDB" id="A0A4R7K6H2"/>
<dbReference type="InterPro" id="IPR008979">
    <property type="entry name" value="Galactose-bd-like_sf"/>
</dbReference>
<feature type="active site" description="Charge relay system" evidence="6">
    <location>
        <position position="353"/>
    </location>
</feature>
<dbReference type="InterPro" id="IPR036852">
    <property type="entry name" value="Peptidase_S8/S53_dom_sf"/>
</dbReference>
<dbReference type="NCBIfam" id="TIGR04183">
    <property type="entry name" value="Por_Secre_tail"/>
    <property type="match status" value="1"/>
</dbReference>
<dbReference type="EMBL" id="SOAY01000010">
    <property type="protein sequence ID" value="TDT46451.1"/>
    <property type="molecule type" value="Genomic_DNA"/>
</dbReference>
<dbReference type="Proteomes" id="UP000294749">
    <property type="component" value="Unassembled WGS sequence"/>
</dbReference>
<sequence>MLTTYNSTYRTSSILILLFFVFSSIHIASAQNSQQRLKIAENNKRTELANFKSNLVSEYALERTHLKEVAKMNNWKIKETLANGKKIELQGIGVDGSPLYYETYSDEAGMVSRASTLNTDGLLGLNLDGDGMNVGVWDAGVALENHIEYASRVTIADGNAEVDAHATRVSGSIISTGIKKDARGVANMANVISHDWTRDKIEVTEAAADGLLISNHSYGIKADRVPDWYFGAYTKVSQDWDKIMYNAPYYLMVTAAGNAQKSRDNETPSYGKTADGFDVLLGFTISKNNITVAAANSKIDGNGNLKSADVSAYSSFGPVDDGRIKPDLAGNGSAVLSTDAISNTSYNTSSGTSMATPGVTGSLLLLQQYNKELYGEYMKAATLKGLALHTADDIDTEGPDYKMGWGVMNAKKAAEVLNNKDFSSHIAEETLENGNSFSFDVTAEGNETLIASISWTDVQSSFINSGQLNNTTAALVNDLDIRITKNGQTFLPWKLNPAQAASPATKGDNLVDPFERVEIPNANGTYTITVTHKGELVNAMQDFSLIVSGVAMTTCSINAPEVHLDEAEMSTVKLAWNASEDALYEIQYKEVHQQEWTTEYISVNNFSWKGLLIDTTYSFRLRTFCSQNIASEFSEVATFTFSGEDTELETLHALSADSDIPFSVYPNPAVDEIQLSVKTSDTATYRIMSTGGVALKMDKASDARINVSDLPSGLYILQIQDWNINKSTKFYKY</sequence>
<evidence type="ECO:0000313" key="8">
    <source>
        <dbReference type="EMBL" id="TDT46451.1"/>
    </source>
</evidence>
<dbReference type="InterPro" id="IPR015500">
    <property type="entry name" value="Peptidase_S8_subtilisin-rel"/>
</dbReference>
<organism evidence="8 9">
    <name type="scientific">Maribacter spongiicola</name>
    <dbReference type="NCBI Taxonomy" id="1206753"/>
    <lineage>
        <taxon>Bacteria</taxon>
        <taxon>Pseudomonadati</taxon>
        <taxon>Bacteroidota</taxon>
        <taxon>Flavobacteriia</taxon>
        <taxon>Flavobacteriales</taxon>
        <taxon>Flavobacteriaceae</taxon>
        <taxon>Maribacter</taxon>
    </lineage>
</organism>
<dbReference type="Gene3D" id="3.40.50.200">
    <property type="entry name" value="Peptidase S8/S53 domain"/>
    <property type="match status" value="1"/>
</dbReference>
<dbReference type="PANTHER" id="PTHR43399">
    <property type="entry name" value="SUBTILISIN-RELATED"/>
    <property type="match status" value="1"/>
</dbReference>
<keyword evidence="9" id="KW-1185">Reference proteome</keyword>
<feature type="active site" description="Charge relay system" evidence="6">
    <location>
        <position position="165"/>
    </location>
</feature>
<dbReference type="CDD" id="cd04842">
    <property type="entry name" value="Peptidases_S8_Kp43_protease"/>
    <property type="match status" value="1"/>
</dbReference>
<feature type="domain" description="Fibronectin type-III" evidence="7">
    <location>
        <begin position="559"/>
        <end position="645"/>
    </location>
</feature>
<dbReference type="PROSITE" id="PS50853">
    <property type="entry name" value="FN3"/>
    <property type="match status" value="1"/>
</dbReference>
<dbReference type="InterPro" id="IPR036116">
    <property type="entry name" value="FN3_sf"/>
</dbReference>
<dbReference type="InterPro" id="IPR026444">
    <property type="entry name" value="Secre_tail"/>
</dbReference>
<evidence type="ECO:0000256" key="4">
    <source>
        <dbReference type="ARBA" id="ARBA00022801"/>
    </source>
</evidence>
<dbReference type="Pfam" id="PF00082">
    <property type="entry name" value="Peptidase_S8"/>
    <property type="match status" value="1"/>
</dbReference>
<dbReference type="InterPro" id="IPR034058">
    <property type="entry name" value="TagA/B/C/D_pept_dom"/>
</dbReference>
<dbReference type="Pfam" id="PF18962">
    <property type="entry name" value="Por_Secre_tail"/>
    <property type="match status" value="1"/>
</dbReference>
<accession>A0A4R7K6H2</accession>
<dbReference type="PANTHER" id="PTHR43399:SF4">
    <property type="entry name" value="CELL WALL-ASSOCIATED PROTEASE"/>
    <property type="match status" value="1"/>
</dbReference>
<dbReference type="PROSITE" id="PS51892">
    <property type="entry name" value="SUBTILASE"/>
    <property type="match status" value="1"/>
</dbReference>
<dbReference type="InterPro" id="IPR000209">
    <property type="entry name" value="Peptidase_S8/S53_dom"/>
</dbReference>
<dbReference type="InterPro" id="IPR013783">
    <property type="entry name" value="Ig-like_fold"/>
</dbReference>
<reference evidence="8 9" key="1">
    <citation type="submission" date="2019-03" db="EMBL/GenBank/DDBJ databases">
        <title>Genomic Encyclopedia of Archaeal and Bacterial Type Strains, Phase II (KMG-II): from individual species to whole genera.</title>
        <authorList>
            <person name="Goeker M."/>
        </authorList>
    </citation>
    <scope>NUCLEOTIDE SEQUENCE [LARGE SCALE GENOMIC DNA]</scope>
    <source>
        <strain evidence="8 9">DSM 25233</strain>
    </source>
</reference>
<dbReference type="SUPFAM" id="SSF49265">
    <property type="entry name" value="Fibronectin type III"/>
    <property type="match status" value="1"/>
</dbReference>
<keyword evidence="5 6" id="KW-0720">Serine protease</keyword>
<feature type="active site" description="Charge relay system" evidence="6">
    <location>
        <position position="138"/>
    </location>
</feature>
<dbReference type="PRINTS" id="PR00723">
    <property type="entry name" value="SUBTILISIN"/>
</dbReference>
<dbReference type="InterPro" id="IPR023828">
    <property type="entry name" value="Peptidase_S8_Ser-AS"/>
</dbReference>
<dbReference type="SUPFAM" id="SSF52743">
    <property type="entry name" value="Subtilisin-like"/>
    <property type="match status" value="1"/>
</dbReference>
<dbReference type="OrthoDB" id="9792152at2"/>
<keyword evidence="3" id="KW-0732">Signal</keyword>
<keyword evidence="4 6" id="KW-0378">Hydrolase</keyword>
<evidence type="ECO:0000256" key="6">
    <source>
        <dbReference type="PROSITE-ProRule" id="PRU01240"/>
    </source>
</evidence>
<dbReference type="CDD" id="cd00063">
    <property type="entry name" value="FN3"/>
    <property type="match status" value="1"/>
</dbReference>
<gene>
    <name evidence="8" type="ORF">CLV90_0501</name>
</gene>
<evidence type="ECO:0000256" key="2">
    <source>
        <dbReference type="ARBA" id="ARBA00022670"/>
    </source>
</evidence>
<dbReference type="Gene3D" id="2.60.120.380">
    <property type="match status" value="1"/>
</dbReference>
<evidence type="ECO:0000256" key="1">
    <source>
        <dbReference type="ARBA" id="ARBA00011073"/>
    </source>
</evidence>
<evidence type="ECO:0000259" key="7">
    <source>
        <dbReference type="PROSITE" id="PS50853"/>
    </source>
</evidence>
<keyword evidence="2 6" id="KW-0645">Protease</keyword>